<proteinExistence type="predicted"/>
<evidence type="ECO:0000313" key="2">
    <source>
        <dbReference type="Proteomes" id="UP000054248"/>
    </source>
</evidence>
<protein>
    <submittedName>
        <fullName evidence="1">Uncharacterized protein</fullName>
    </submittedName>
</protein>
<dbReference type="Gene3D" id="1.10.10.10">
    <property type="entry name" value="Winged helix-like DNA-binding domain superfamily/Winged helix DNA-binding domain"/>
    <property type="match status" value="1"/>
</dbReference>
<organism evidence="1 2">
    <name type="scientific">Tulasnella calospora MUT 4182</name>
    <dbReference type="NCBI Taxonomy" id="1051891"/>
    <lineage>
        <taxon>Eukaryota</taxon>
        <taxon>Fungi</taxon>
        <taxon>Dikarya</taxon>
        <taxon>Basidiomycota</taxon>
        <taxon>Agaricomycotina</taxon>
        <taxon>Agaricomycetes</taxon>
        <taxon>Cantharellales</taxon>
        <taxon>Tulasnellaceae</taxon>
        <taxon>Tulasnella</taxon>
    </lineage>
</organism>
<dbReference type="InterPro" id="IPR036390">
    <property type="entry name" value="WH_DNA-bd_sf"/>
</dbReference>
<accession>A0A0C3LSQ2</accession>
<reference evidence="2" key="2">
    <citation type="submission" date="2015-01" db="EMBL/GenBank/DDBJ databases">
        <title>Evolutionary Origins and Diversification of the Mycorrhizal Mutualists.</title>
        <authorList>
            <consortium name="DOE Joint Genome Institute"/>
            <consortium name="Mycorrhizal Genomics Consortium"/>
            <person name="Kohler A."/>
            <person name="Kuo A."/>
            <person name="Nagy L.G."/>
            <person name="Floudas D."/>
            <person name="Copeland A."/>
            <person name="Barry K.W."/>
            <person name="Cichocki N."/>
            <person name="Veneault-Fourrey C."/>
            <person name="LaButti K."/>
            <person name="Lindquist E.A."/>
            <person name="Lipzen A."/>
            <person name="Lundell T."/>
            <person name="Morin E."/>
            <person name="Murat C."/>
            <person name="Riley R."/>
            <person name="Ohm R."/>
            <person name="Sun H."/>
            <person name="Tunlid A."/>
            <person name="Henrissat B."/>
            <person name="Grigoriev I.V."/>
            <person name="Hibbett D.S."/>
            <person name="Martin F."/>
        </authorList>
    </citation>
    <scope>NUCLEOTIDE SEQUENCE [LARGE SCALE GENOMIC DNA]</scope>
    <source>
        <strain evidence="2">MUT 4182</strain>
    </source>
</reference>
<evidence type="ECO:0000313" key="1">
    <source>
        <dbReference type="EMBL" id="KIO24382.1"/>
    </source>
</evidence>
<dbReference type="HOGENOM" id="CLU_125122_0_0_1"/>
<keyword evidence="2" id="KW-1185">Reference proteome</keyword>
<dbReference type="InterPro" id="IPR036388">
    <property type="entry name" value="WH-like_DNA-bd_sf"/>
</dbReference>
<name>A0A0C3LSQ2_9AGAM</name>
<dbReference type="EMBL" id="KN823062">
    <property type="protein sequence ID" value="KIO24382.1"/>
    <property type="molecule type" value="Genomic_DNA"/>
</dbReference>
<dbReference type="AlphaFoldDB" id="A0A0C3LSQ2"/>
<reference evidence="1 2" key="1">
    <citation type="submission" date="2014-04" db="EMBL/GenBank/DDBJ databases">
        <authorList>
            <consortium name="DOE Joint Genome Institute"/>
            <person name="Kuo A."/>
            <person name="Girlanda M."/>
            <person name="Perotto S."/>
            <person name="Kohler A."/>
            <person name="Nagy L.G."/>
            <person name="Floudas D."/>
            <person name="Copeland A."/>
            <person name="Barry K.W."/>
            <person name="Cichocki N."/>
            <person name="Veneault-Fourrey C."/>
            <person name="LaButti K."/>
            <person name="Lindquist E.A."/>
            <person name="Lipzen A."/>
            <person name="Lundell T."/>
            <person name="Morin E."/>
            <person name="Murat C."/>
            <person name="Sun H."/>
            <person name="Tunlid A."/>
            <person name="Henrissat B."/>
            <person name="Grigoriev I.V."/>
            <person name="Hibbett D.S."/>
            <person name="Martin F."/>
            <person name="Nordberg H.P."/>
            <person name="Cantor M.N."/>
            <person name="Hua S.X."/>
        </authorList>
    </citation>
    <scope>NUCLEOTIDE SEQUENCE [LARGE SCALE GENOMIC DNA]</scope>
    <source>
        <strain evidence="1 2">MUT 4182</strain>
    </source>
</reference>
<gene>
    <name evidence="1" type="ORF">M407DRAFT_101714</name>
</gene>
<dbReference type="SUPFAM" id="SSF46785">
    <property type="entry name" value="Winged helix' DNA-binding domain"/>
    <property type="match status" value="1"/>
</dbReference>
<dbReference type="Proteomes" id="UP000054248">
    <property type="component" value="Unassembled WGS sequence"/>
</dbReference>
<sequence length="145" mass="16363">MRTLEDLRREDPLLLPNISDQAFRKDSSVKEMIWFIAGALRQASPQPLTVQQICSSIEEQQPWRIEECRGTNKWVSAENNIRWILSCSPAFECVAGSPGCWRMTGSAPVRTPDMLTPPQVASMSAMTEEEKQACLAWSDDLFAPF</sequence>